<organism evidence="1 2">
    <name type="scientific">Oxobacter pfennigii</name>
    <dbReference type="NCBI Taxonomy" id="36849"/>
    <lineage>
        <taxon>Bacteria</taxon>
        <taxon>Bacillati</taxon>
        <taxon>Bacillota</taxon>
        <taxon>Clostridia</taxon>
        <taxon>Eubacteriales</taxon>
        <taxon>Clostridiaceae</taxon>
        <taxon>Oxobacter</taxon>
    </lineage>
</organism>
<accession>A0A0P9AAU1</accession>
<proteinExistence type="predicted"/>
<evidence type="ECO:0000313" key="1">
    <source>
        <dbReference type="EMBL" id="KPU42135.1"/>
    </source>
</evidence>
<dbReference type="AlphaFoldDB" id="A0A0P9AAU1"/>
<comment type="caution">
    <text evidence="1">The sequence shown here is derived from an EMBL/GenBank/DDBJ whole genome shotgun (WGS) entry which is preliminary data.</text>
</comment>
<keyword evidence="2" id="KW-1185">Reference proteome</keyword>
<dbReference type="RefSeq" id="WP_054876877.1">
    <property type="nucleotide sequence ID" value="NZ_LKET01000068.1"/>
</dbReference>
<name>A0A0P9AAU1_9CLOT</name>
<protein>
    <submittedName>
        <fullName evidence="1">Uncharacterized protein</fullName>
    </submittedName>
</protein>
<dbReference type="STRING" id="36849.OXPF_39140"/>
<sequence length="95" mass="11082">MVELIGTENQVKWANDIKNDNIRVIERELEAIADRSSRDEWYANDEKVKTYTARVSKALDEIKNDTTHIYASWWIEHKGIANAYIQKIKKAVFNG</sequence>
<dbReference type="EMBL" id="LKET01000068">
    <property type="protein sequence ID" value="KPU42135.1"/>
    <property type="molecule type" value="Genomic_DNA"/>
</dbReference>
<evidence type="ECO:0000313" key="2">
    <source>
        <dbReference type="Proteomes" id="UP000050326"/>
    </source>
</evidence>
<dbReference type="Proteomes" id="UP000050326">
    <property type="component" value="Unassembled WGS sequence"/>
</dbReference>
<reference evidence="1 2" key="1">
    <citation type="submission" date="2015-09" db="EMBL/GenBank/DDBJ databases">
        <title>Genome sequence of Oxobacter pfennigii DSM 3222.</title>
        <authorList>
            <person name="Poehlein A."/>
            <person name="Bengelsdorf F.R."/>
            <person name="Schiel-Bengelsdorf B."/>
            <person name="Duerre P."/>
            <person name="Daniel R."/>
        </authorList>
    </citation>
    <scope>NUCLEOTIDE SEQUENCE [LARGE SCALE GENOMIC DNA]</scope>
    <source>
        <strain evidence="1 2">DSM 3222</strain>
    </source>
</reference>
<gene>
    <name evidence="1" type="ORF">OXPF_39140</name>
</gene>